<evidence type="ECO:0000313" key="4">
    <source>
        <dbReference type="EMBL" id="WFD36629.1"/>
    </source>
</evidence>
<dbReference type="AlphaFoldDB" id="A0AAF0J8B1"/>
<evidence type="ECO:0000256" key="3">
    <source>
        <dbReference type="SAM" id="Phobius"/>
    </source>
</evidence>
<organism evidence="4 5">
    <name type="scientific">Malassezia cuniculi</name>
    <dbReference type="NCBI Taxonomy" id="948313"/>
    <lineage>
        <taxon>Eukaryota</taxon>
        <taxon>Fungi</taxon>
        <taxon>Dikarya</taxon>
        <taxon>Basidiomycota</taxon>
        <taxon>Ustilaginomycotina</taxon>
        <taxon>Malasseziomycetes</taxon>
        <taxon>Malasseziales</taxon>
        <taxon>Malasseziaceae</taxon>
        <taxon>Malassezia</taxon>
    </lineage>
</organism>
<dbReference type="PANTHER" id="PTHR45755">
    <property type="match status" value="1"/>
</dbReference>
<feature type="transmembrane region" description="Helical" evidence="3">
    <location>
        <begin position="370"/>
        <end position="394"/>
    </location>
</feature>
<feature type="compositionally biased region" description="Pro residues" evidence="2">
    <location>
        <begin position="817"/>
        <end position="828"/>
    </location>
</feature>
<keyword evidence="1" id="KW-0813">Transport</keyword>
<feature type="region of interest" description="Disordered" evidence="2">
    <location>
        <begin position="752"/>
        <end position="771"/>
    </location>
</feature>
<keyword evidence="3" id="KW-0812">Transmembrane</keyword>
<feature type="compositionally biased region" description="Basic and acidic residues" evidence="2">
    <location>
        <begin position="868"/>
        <end position="877"/>
    </location>
</feature>
<proteinExistence type="predicted"/>
<evidence type="ECO:0000256" key="1">
    <source>
        <dbReference type="ARBA" id="ARBA00022448"/>
    </source>
</evidence>
<dbReference type="PANTHER" id="PTHR45755:SF5">
    <property type="entry name" value="ZINC TRANSPORTER"/>
    <property type="match status" value="1"/>
</dbReference>
<sequence length="877" mass="93060">MSVAGAADNSASQPGVRPLTDAERREHSRKHSHIHGRNLSAFFPRPGTAAEEEYDMARAAETHKRAPTVVLDTSPLKDGSLKPSPRNTRRAGYLQTGADTAEWEKRLPSSMRDGGSGAVSPDLVSRSSSSRVASTSPRSSSHSVPGASKRPSAMPLIAFAALHMSLGFVLWVYGQMRDSLALIGLGFLVVFDALGVLSLVSSYALEAAWLSSVDSARVSDSPPGALRRPYGVRRAETLMYFAELVYLVFAGMYMCKENMEHALLAANLPHAEDRDGIMFPKMLLLVTVLSCIVTSTGLRNHGALAAACGIDAHGKRSHMRSTSVWSTPRVGPLGEAFMNPFCALVLFFSTTLLLAAFLPAAPLASLDKVVAGLQGVAMLYVASFAVGALSRVLLQGAPDAPQLTQLHRALSIVEDHPLVKRVKNVQVWQLSPPSLAYHTAPTVGLLDGGSARRGARSAALIVTVHIEIAKSASAQECIETTRYIWQQCAPAVGAGAGALAGEPLRGSLVAGELTVEVVLMATNMATNTTTNMIMIMVTSMVTSMSTSIRVVMIMTKTTHSHPQTHTHVPNTLDTPAQNAQNAQNVLGVDLGADEIETHGTQSSVFVAPQQPLSRSSSYTLHAHDGAPQTYSTPSRMRQASSPLARTPSVTLSPPDSAPRSLTATPFITPGSEAALPMHIGVGSTPSSMATGSPVKRMPNRYPRLPMRSPTMRATVLPSPRRSPSMVSPATPPMGLTASQSASMINGSRGALATEHTAPSPTRSISMAGNVPDEVLMPPPTAPRRHTRTMSLGSAAYATPSKHMPVARSPRVAVRPLFTPPEPRVPPSHLPRSFSGLARASSQHAPQNQLSPTPMRAALSREGGAPEQQPDRQHDAFL</sequence>
<feature type="compositionally biased region" description="Basic residues" evidence="2">
    <location>
        <begin position="27"/>
        <end position="36"/>
    </location>
</feature>
<feature type="region of interest" description="Disordered" evidence="2">
    <location>
        <begin position="1"/>
        <end position="52"/>
    </location>
</feature>
<feature type="compositionally biased region" description="Polar residues" evidence="2">
    <location>
        <begin position="839"/>
        <end position="851"/>
    </location>
</feature>
<dbReference type="EMBL" id="CP119881">
    <property type="protein sequence ID" value="WFD36629.1"/>
    <property type="molecule type" value="Genomic_DNA"/>
</dbReference>
<feature type="transmembrane region" description="Helical" evidence="3">
    <location>
        <begin position="276"/>
        <end position="295"/>
    </location>
</feature>
<feature type="compositionally biased region" description="Polar residues" evidence="2">
    <location>
        <begin position="756"/>
        <end position="766"/>
    </location>
</feature>
<feature type="region of interest" description="Disordered" evidence="2">
    <location>
        <begin position="684"/>
        <end position="707"/>
    </location>
</feature>
<keyword evidence="3" id="KW-1133">Transmembrane helix</keyword>
<keyword evidence="5" id="KW-1185">Reference proteome</keyword>
<dbReference type="GO" id="GO:0005794">
    <property type="term" value="C:Golgi apparatus"/>
    <property type="evidence" value="ECO:0007669"/>
    <property type="project" value="TreeGrafter"/>
</dbReference>
<feature type="transmembrane region" description="Helical" evidence="3">
    <location>
        <begin position="237"/>
        <end position="255"/>
    </location>
</feature>
<feature type="compositionally biased region" description="Low complexity" evidence="2">
    <location>
        <begin position="118"/>
        <end position="148"/>
    </location>
</feature>
<evidence type="ECO:0000256" key="2">
    <source>
        <dbReference type="SAM" id="MobiDB-lite"/>
    </source>
</evidence>
<feature type="compositionally biased region" description="Polar residues" evidence="2">
    <location>
        <begin position="628"/>
        <end position="663"/>
    </location>
</feature>
<dbReference type="Proteomes" id="UP001219933">
    <property type="component" value="Chromosome 5"/>
</dbReference>
<accession>A0AAF0J8B1</accession>
<dbReference type="GO" id="GO:0005385">
    <property type="term" value="F:zinc ion transmembrane transporter activity"/>
    <property type="evidence" value="ECO:0007669"/>
    <property type="project" value="InterPro"/>
</dbReference>
<feature type="transmembrane region" description="Helical" evidence="3">
    <location>
        <begin position="180"/>
        <end position="205"/>
    </location>
</feature>
<evidence type="ECO:0000313" key="5">
    <source>
        <dbReference type="Proteomes" id="UP001219933"/>
    </source>
</evidence>
<dbReference type="GO" id="GO:1904257">
    <property type="term" value="P:zinc ion import into Golgi lumen"/>
    <property type="evidence" value="ECO:0007669"/>
    <property type="project" value="TreeGrafter"/>
</dbReference>
<dbReference type="GO" id="GO:0006882">
    <property type="term" value="P:intracellular zinc ion homeostasis"/>
    <property type="evidence" value="ECO:0007669"/>
    <property type="project" value="InterPro"/>
</dbReference>
<dbReference type="InterPro" id="IPR045316">
    <property type="entry name" value="Msc2-like"/>
</dbReference>
<name>A0AAF0J8B1_9BASI</name>
<feature type="transmembrane region" description="Helical" evidence="3">
    <location>
        <begin position="337"/>
        <end position="358"/>
    </location>
</feature>
<keyword evidence="3" id="KW-0472">Membrane</keyword>
<gene>
    <name evidence="4" type="ORF">MCUN1_003514</name>
</gene>
<feature type="transmembrane region" description="Helical" evidence="3">
    <location>
        <begin position="153"/>
        <end position="173"/>
    </location>
</feature>
<feature type="region of interest" description="Disordered" evidence="2">
    <location>
        <begin position="65"/>
        <end position="149"/>
    </location>
</feature>
<dbReference type="GO" id="GO:0031410">
    <property type="term" value="C:cytoplasmic vesicle"/>
    <property type="evidence" value="ECO:0007669"/>
    <property type="project" value="TreeGrafter"/>
</dbReference>
<reference evidence="4" key="1">
    <citation type="submission" date="2023-03" db="EMBL/GenBank/DDBJ databases">
        <title>Mating type loci evolution in Malassezia.</title>
        <authorList>
            <person name="Coelho M.A."/>
        </authorList>
    </citation>
    <scope>NUCLEOTIDE SEQUENCE</scope>
    <source>
        <strain evidence="4">CBS 11721</strain>
    </source>
</reference>
<feature type="region of interest" description="Disordered" evidence="2">
    <location>
        <begin position="615"/>
        <end position="663"/>
    </location>
</feature>
<protein>
    <submittedName>
        <fullName evidence="4">Uncharacterized protein</fullName>
    </submittedName>
</protein>
<feature type="region of interest" description="Disordered" evidence="2">
    <location>
        <begin position="816"/>
        <end position="877"/>
    </location>
</feature>